<dbReference type="EMBL" id="ML991812">
    <property type="protein sequence ID" value="KAF2232819.1"/>
    <property type="molecule type" value="Genomic_DNA"/>
</dbReference>
<dbReference type="Gene3D" id="3.30.710.10">
    <property type="entry name" value="Potassium Channel Kv1.1, Chain A"/>
    <property type="match status" value="1"/>
</dbReference>
<dbReference type="InterPro" id="IPR011333">
    <property type="entry name" value="SKP1/BTB/POZ_sf"/>
</dbReference>
<dbReference type="OrthoDB" id="5275938at2759"/>
<sequence>MAQSKEQSDVDIAQLKKQHGVDIALTGDIILAVGKDDDKMSLRVSSLFLKSTSKVFAAMFGPRFAEGQGLNESNPRTVPLPDDNPFAMRIICSELHLRTDLVPDELTTSEFYSIACLVNKYDCHIALKRLFQVWMMNTESTTDPNTLALHMVSAYIFDDATAFERITHDLIVHYDMPYIKLWEDVVSCFVPWKALGN</sequence>
<dbReference type="SUPFAM" id="SSF54695">
    <property type="entry name" value="POZ domain"/>
    <property type="match status" value="1"/>
</dbReference>
<dbReference type="AlphaFoldDB" id="A0A6A6H4M0"/>
<proteinExistence type="predicted"/>
<accession>A0A6A6H4M0</accession>
<dbReference type="Proteomes" id="UP000800092">
    <property type="component" value="Unassembled WGS sequence"/>
</dbReference>
<evidence type="ECO:0000313" key="1">
    <source>
        <dbReference type="EMBL" id="KAF2232819.1"/>
    </source>
</evidence>
<gene>
    <name evidence="1" type="ORF">EV356DRAFT_534331</name>
</gene>
<name>A0A6A6H4M0_VIRVR</name>
<reference evidence="1" key="1">
    <citation type="journal article" date="2020" name="Stud. Mycol.">
        <title>101 Dothideomycetes genomes: a test case for predicting lifestyles and emergence of pathogens.</title>
        <authorList>
            <person name="Haridas S."/>
            <person name="Albert R."/>
            <person name="Binder M."/>
            <person name="Bloem J."/>
            <person name="Labutti K."/>
            <person name="Salamov A."/>
            <person name="Andreopoulos B."/>
            <person name="Baker S."/>
            <person name="Barry K."/>
            <person name="Bills G."/>
            <person name="Bluhm B."/>
            <person name="Cannon C."/>
            <person name="Castanera R."/>
            <person name="Culley D."/>
            <person name="Daum C."/>
            <person name="Ezra D."/>
            <person name="Gonzalez J."/>
            <person name="Henrissat B."/>
            <person name="Kuo A."/>
            <person name="Liang C."/>
            <person name="Lipzen A."/>
            <person name="Lutzoni F."/>
            <person name="Magnuson J."/>
            <person name="Mondo S."/>
            <person name="Nolan M."/>
            <person name="Ohm R."/>
            <person name="Pangilinan J."/>
            <person name="Park H.-J."/>
            <person name="Ramirez L."/>
            <person name="Alfaro M."/>
            <person name="Sun H."/>
            <person name="Tritt A."/>
            <person name="Yoshinaga Y."/>
            <person name="Zwiers L.-H."/>
            <person name="Turgeon B."/>
            <person name="Goodwin S."/>
            <person name="Spatafora J."/>
            <person name="Crous P."/>
            <person name="Grigoriev I."/>
        </authorList>
    </citation>
    <scope>NUCLEOTIDE SEQUENCE</scope>
    <source>
        <strain evidence="1">Tuck. ex Michener</strain>
    </source>
</reference>
<protein>
    <recommendedName>
        <fullName evidence="3">BTB domain-containing protein</fullName>
    </recommendedName>
</protein>
<evidence type="ECO:0008006" key="3">
    <source>
        <dbReference type="Google" id="ProtNLM"/>
    </source>
</evidence>
<organism evidence="1 2">
    <name type="scientific">Viridothelium virens</name>
    <name type="common">Speckled blister lichen</name>
    <name type="synonym">Trypethelium virens</name>
    <dbReference type="NCBI Taxonomy" id="1048519"/>
    <lineage>
        <taxon>Eukaryota</taxon>
        <taxon>Fungi</taxon>
        <taxon>Dikarya</taxon>
        <taxon>Ascomycota</taxon>
        <taxon>Pezizomycotina</taxon>
        <taxon>Dothideomycetes</taxon>
        <taxon>Dothideomycetes incertae sedis</taxon>
        <taxon>Trypetheliales</taxon>
        <taxon>Trypetheliaceae</taxon>
        <taxon>Viridothelium</taxon>
    </lineage>
</organism>
<keyword evidence="2" id="KW-1185">Reference proteome</keyword>
<evidence type="ECO:0000313" key="2">
    <source>
        <dbReference type="Proteomes" id="UP000800092"/>
    </source>
</evidence>